<evidence type="ECO:0000256" key="8">
    <source>
        <dbReference type="NCBIfam" id="TIGR03459"/>
    </source>
</evidence>
<evidence type="ECO:0000256" key="9">
    <source>
        <dbReference type="SAM" id="Phobius"/>
    </source>
</evidence>
<feature type="transmembrane region" description="Helical" evidence="9">
    <location>
        <begin position="187"/>
        <end position="204"/>
    </location>
</feature>
<evidence type="ECO:0000256" key="4">
    <source>
        <dbReference type="ARBA" id="ARBA00022692"/>
    </source>
</evidence>
<keyword evidence="5 9" id="KW-1133">Transmembrane helix</keyword>
<accession>A0A9D2QGV6</accession>
<comment type="similarity">
    <text evidence="7">Belongs to the MptA/B family.</text>
</comment>
<keyword evidence="4 9" id="KW-0812">Transmembrane</keyword>
<evidence type="ECO:0000313" key="10">
    <source>
        <dbReference type="EMBL" id="HJC86256.1"/>
    </source>
</evidence>
<name>A0A9D2QGV6_9CORY</name>
<organism evidence="10 11">
    <name type="scientific">Candidatus Corynebacterium faecigallinarum</name>
    <dbReference type="NCBI Taxonomy" id="2838528"/>
    <lineage>
        <taxon>Bacteria</taxon>
        <taxon>Bacillati</taxon>
        <taxon>Actinomycetota</taxon>
        <taxon>Actinomycetes</taxon>
        <taxon>Mycobacteriales</taxon>
        <taxon>Corynebacteriaceae</taxon>
        <taxon>Corynebacterium</taxon>
    </lineage>
</organism>
<dbReference type="GO" id="GO:0016020">
    <property type="term" value="C:membrane"/>
    <property type="evidence" value="ECO:0007669"/>
    <property type="project" value="UniProtKB-SubCell"/>
</dbReference>
<gene>
    <name evidence="10" type="ORF">H9751_12115</name>
</gene>
<dbReference type="EMBL" id="DWVP01000024">
    <property type="protein sequence ID" value="HJC86256.1"/>
    <property type="molecule type" value="Genomic_DNA"/>
</dbReference>
<keyword evidence="3" id="KW-0808">Transferase</keyword>
<evidence type="ECO:0000256" key="2">
    <source>
        <dbReference type="ARBA" id="ARBA00022676"/>
    </source>
</evidence>
<evidence type="ECO:0000256" key="3">
    <source>
        <dbReference type="ARBA" id="ARBA00022679"/>
    </source>
</evidence>
<feature type="transmembrane region" description="Helical" evidence="9">
    <location>
        <begin position="239"/>
        <end position="261"/>
    </location>
</feature>
<feature type="transmembrane region" description="Helical" evidence="9">
    <location>
        <begin position="456"/>
        <end position="473"/>
    </location>
</feature>
<keyword evidence="2" id="KW-0328">Glycosyltransferase</keyword>
<evidence type="ECO:0000313" key="11">
    <source>
        <dbReference type="Proteomes" id="UP000823858"/>
    </source>
</evidence>
<protein>
    <recommendedName>
        <fullName evidence="8">Alpha-(1-&gt;6)-mannopyranosyltransferase A</fullName>
    </recommendedName>
</protein>
<comment type="caution">
    <text evidence="10">The sequence shown here is derived from an EMBL/GenBank/DDBJ whole genome shotgun (WGS) entry which is preliminary data.</text>
</comment>
<dbReference type="NCBIfam" id="NF038066">
    <property type="entry name" value="MptB"/>
    <property type="match status" value="1"/>
</dbReference>
<evidence type="ECO:0000256" key="1">
    <source>
        <dbReference type="ARBA" id="ARBA00004141"/>
    </source>
</evidence>
<dbReference type="GO" id="GO:0016757">
    <property type="term" value="F:glycosyltransferase activity"/>
    <property type="evidence" value="ECO:0007669"/>
    <property type="project" value="UniProtKB-KW"/>
</dbReference>
<evidence type="ECO:0000256" key="6">
    <source>
        <dbReference type="ARBA" id="ARBA00023136"/>
    </source>
</evidence>
<dbReference type="NCBIfam" id="TIGR03459">
    <property type="entry name" value="crt_membr"/>
    <property type="match status" value="1"/>
</dbReference>
<dbReference type="Proteomes" id="UP000823858">
    <property type="component" value="Unassembled WGS sequence"/>
</dbReference>
<feature type="transmembrane region" description="Helical" evidence="9">
    <location>
        <begin position="65"/>
        <end position="83"/>
    </location>
</feature>
<sequence>MALCSHAVGATRYRGGLLQEIGWSNVGFGHLYGIVIAIMWVAILLLIASWIILGGRLVRLGEPVGAWPVVAWVAPLVVAGPMMSRDVYSYLMQGTLARDGHNAYEVGASASPGRMFFEVSADWRNTTTPYGPLHLWLGEGIVRVTGENVTLGVLAYKLISIAGLIALVFAVRALARALTSSERTAEIAVWIGVVNPLAVIHFIGGMHSEVLMIPLVVAALVLGMRLAPWQGLLAGSALIAVAVALKATALFALPFLVWIFVARAAGSLPGADGPRRSLRQVLGDLRVFTGRRFGVLLAGGVASVAATGGVLALITWASGQTWGWVAEISGNSKVINPLALPSLIAGLLARPIGLVNEDIYFNDILEVVRPISTVLMLLGLVACWVIWRRGTRDALVGATAAYMVTCVFNAVVLPWYYLAPLALVGVWLRDRRALFAVAWLSMTMCLMFDSGGGNRLYDIIWIAVCGALMWWAARACLLDDGHRLRTAHDLTGEVSVERVDRTARQ</sequence>
<feature type="transmembrane region" description="Helical" evidence="9">
    <location>
        <begin position="293"/>
        <end position="317"/>
    </location>
</feature>
<feature type="transmembrane region" description="Helical" evidence="9">
    <location>
        <begin position="210"/>
        <end position="227"/>
    </location>
</feature>
<dbReference type="AlphaFoldDB" id="A0A9D2QGV6"/>
<dbReference type="Pfam" id="PF26314">
    <property type="entry name" value="MptA_B_family"/>
    <property type="match status" value="1"/>
</dbReference>
<reference evidence="10" key="2">
    <citation type="submission" date="2021-04" db="EMBL/GenBank/DDBJ databases">
        <authorList>
            <person name="Gilroy R."/>
        </authorList>
    </citation>
    <scope>NUCLEOTIDE SEQUENCE</scope>
    <source>
        <strain evidence="10">ChiHjej13B12-4958</strain>
    </source>
</reference>
<evidence type="ECO:0000256" key="5">
    <source>
        <dbReference type="ARBA" id="ARBA00022989"/>
    </source>
</evidence>
<comment type="subcellular location">
    <subcellularLocation>
        <location evidence="1">Membrane</location>
        <topology evidence="1">Multi-pass membrane protein</topology>
    </subcellularLocation>
</comment>
<feature type="transmembrane region" description="Helical" evidence="9">
    <location>
        <begin position="367"/>
        <end position="387"/>
    </location>
</feature>
<feature type="transmembrane region" description="Helical" evidence="9">
    <location>
        <begin position="31"/>
        <end position="53"/>
    </location>
</feature>
<evidence type="ECO:0000256" key="7">
    <source>
        <dbReference type="ARBA" id="ARBA00043987"/>
    </source>
</evidence>
<reference evidence="10" key="1">
    <citation type="journal article" date="2021" name="PeerJ">
        <title>Extensive microbial diversity within the chicken gut microbiome revealed by metagenomics and culture.</title>
        <authorList>
            <person name="Gilroy R."/>
            <person name="Ravi A."/>
            <person name="Getino M."/>
            <person name="Pursley I."/>
            <person name="Horton D.L."/>
            <person name="Alikhan N.F."/>
            <person name="Baker D."/>
            <person name="Gharbi K."/>
            <person name="Hall N."/>
            <person name="Watson M."/>
            <person name="Adriaenssens E.M."/>
            <person name="Foster-Nyarko E."/>
            <person name="Jarju S."/>
            <person name="Secka A."/>
            <person name="Antonio M."/>
            <person name="Oren A."/>
            <person name="Chaudhuri R.R."/>
            <person name="La Ragione R."/>
            <person name="Hildebrand F."/>
            <person name="Pallen M.J."/>
        </authorList>
    </citation>
    <scope>NUCLEOTIDE SEQUENCE</scope>
    <source>
        <strain evidence="10">ChiHjej13B12-4958</strain>
    </source>
</reference>
<dbReference type="InterPro" id="IPR017822">
    <property type="entry name" value="MptA-like"/>
</dbReference>
<dbReference type="InterPro" id="IPR049829">
    <property type="entry name" value="MptA/B-like"/>
</dbReference>
<feature type="transmembrane region" description="Helical" evidence="9">
    <location>
        <begin position="394"/>
        <end position="417"/>
    </location>
</feature>
<feature type="transmembrane region" description="Helical" evidence="9">
    <location>
        <begin position="154"/>
        <end position="175"/>
    </location>
</feature>
<keyword evidence="6 9" id="KW-0472">Membrane</keyword>
<proteinExistence type="inferred from homology"/>